<dbReference type="RefSeq" id="WP_038566637.1">
    <property type="nucleotide sequence ID" value="NZ_CP007588.1"/>
</dbReference>
<dbReference type="InterPro" id="IPR009063">
    <property type="entry name" value="Ig/albumin-bd_sf"/>
</dbReference>
<proteinExistence type="predicted"/>
<keyword evidence="6" id="KW-1185">Reference proteome</keyword>
<dbReference type="InterPro" id="IPR002988">
    <property type="entry name" value="GA_module"/>
</dbReference>
<keyword evidence="1" id="KW-0732">Signal</keyword>
<accession>A0ABN4DGH8</accession>
<feature type="domain" description="Extracellular matrix-binding protein ebh GA module" evidence="4">
    <location>
        <begin position="733"/>
        <end position="781"/>
    </location>
</feature>
<evidence type="ECO:0000313" key="5">
    <source>
        <dbReference type="EMBL" id="AIG65390.1"/>
    </source>
</evidence>
<feature type="compositionally biased region" description="Basic and acidic residues" evidence="3">
    <location>
        <begin position="875"/>
        <end position="1693"/>
    </location>
</feature>
<gene>
    <name evidence="5" type="ORF">WS08_0451</name>
</gene>
<feature type="region of interest" description="Disordered" evidence="3">
    <location>
        <begin position="74"/>
        <end position="180"/>
    </location>
</feature>
<dbReference type="InterPro" id="IPR022263">
    <property type="entry name" value="KxYKxGKxW"/>
</dbReference>
<feature type="compositionally biased region" description="Basic and acidic residues" evidence="3">
    <location>
        <begin position="1704"/>
        <end position="1715"/>
    </location>
</feature>
<feature type="compositionally biased region" description="Basic and acidic residues" evidence="3">
    <location>
        <begin position="96"/>
        <end position="105"/>
    </location>
</feature>
<dbReference type="Pfam" id="PF01468">
    <property type="entry name" value="GA"/>
    <property type="match status" value="20"/>
</dbReference>
<dbReference type="Pfam" id="PF19258">
    <property type="entry name" value="KxYKxGKxW_sig"/>
    <property type="match status" value="1"/>
</dbReference>
<feature type="compositionally biased region" description="Basic and acidic residues" evidence="3">
    <location>
        <begin position="127"/>
        <end position="149"/>
    </location>
</feature>
<feature type="domain" description="Extracellular matrix-binding protein ebh GA module" evidence="4">
    <location>
        <begin position="490"/>
        <end position="550"/>
    </location>
</feature>
<feature type="region of interest" description="Disordered" evidence="3">
    <location>
        <begin position="814"/>
        <end position="1726"/>
    </location>
</feature>
<feature type="compositionally biased region" description="Basic and acidic residues" evidence="3">
    <location>
        <begin position="814"/>
        <end position="847"/>
    </location>
</feature>
<dbReference type="Gene3D" id="1.20.5.420">
    <property type="entry name" value="Immunoglobulin FC, subunit C"/>
    <property type="match status" value="6"/>
</dbReference>
<reference evidence="5 6" key="1">
    <citation type="journal article" date="2014" name="Genome Announc.">
        <title>Whole-Genome Sequence of Weissella ceti Strain WS08, Isolated from Diseased Rainbow Trout in Brazil.</title>
        <authorList>
            <person name="Figueiredo H.C."/>
            <person name="Leal G."/>
            <person name="Pereira F.L."/>
            <person name="Soares S.C."/>
            <person name="Dorella F.A."/>
            <person name="Carvalho A.F."/>
            <person name="Pereira U.P."/>
            <person name="Azevedo V.A."/>
        </authorList>
    </citation>
    <scope>NUCLEOTIDE SEQUENCE [LARGE SCALE GENOMIC DNA]</scope>
    <source>
        <strain evidence="5 6">WS08</strain>
    </source>
</reference>
<feature type="coiled-coil region" evidence="2">
    <location>
        <begin position="362"/>
        <end position="438"/>
    </location>
</feature>
<name>A0ABN4DGH8_9LACO</name>
<protein>
    <submittedName>
        <fullName evidence="5">Large repetitive protein</fullName>
    </submittedName>
</protein>
<organism evidence="5 6">
    <name type="scientific">Weissella tructae</name>
    <dbReference type="NCBI Taxonomy" id="887702"/>
    <lineage>
        <taxon>Bacteria</taxon>
        <taxon>Bacillati</taxon>
        <taxon>Bacillota</taxon>
        <taxon>Bacilli</taxon>
        <taxon>Lactobacillales</taxon>
        <taxon>Lactobacillaceae</taxon>
        <taxon>Weissella</taxon>
    </lineage>
</organism>
<dbReference type="SMART" id="SM00844">
    <property type="entry name" value="GA"/>
    <property type="match status" value="2"/>
</dbReference>
<dbReference type="Proteomes" id="UP000028491">
    <property type="component" value="Chromosome"/>
</dbReference>
<dbReference type="EMBL" id="CP007588">
    <property type="protein sequence ID" value="AIG65390.1"/>
    <property type="molecule type" value="Genomic_DNA"/>
</dbReference>
<evidence type="ECO:0000256" key="3">
    <source>
        <dbReference type="SAM" id="MobiDB-lite"/>
    </source>
</evidence>
<keyword evidence="2" id="KW-0175">Coiled coil</keyword>
<dbReference type="SUPFAM" id="SSF46997">
    <property type="entry name" value="Bacterial immunoglobulin/albumin-binding domains"/>
    <property type="match status" value="1"/>
</dbReference>
<dbReference type="NCBIfam" id="TIGR03715">
    <property type="entry name" value="KxYKxGKxW"/>
    <property type="match status" value="1"/>
</dbReference>
<dbReference type="InterPro" id="IPR020840">
    <property type="entry name" value="Extracell_matrix-bd_GA"/>
</dbReference>
<evidence type="ECO:0000259" key="4">
    <source>
        <dbReference type="SMART" id="SM00844"/>
    </source>
</evidence>
<evidence type="ECO:0000313" key="6">
    <source>
        <dbReference type="Proteomes" id="UP000028491"/>
    </source>
</evidence>
<sequence length="1726" mass="198702">MERNDMKITNFKMYKSGKSWVFSASLIGAMMSAPLVFGSENVSSDQTLNENVSIVIQEQKNEIGIDEQSFSEVQEETTAEQDINAANGETNSNAVADEKQIKIEGGESQNVLKDVHNTEDDETSNVEPEKVVEEQKEEDQTTNKLERPSTDAQTDAKTNDKVEKSVQQAPKPKPVPVNDGIARKDISHMLKTSTSGKNNIKLNNEMIMYVDKNNQLRMDINLITDGGVFTYESELRIRMNDAMRKAVDNKSIQITGGSLRNGEDSTKGVWNDTTKELVLKGDYRLFFGLSIAFIGDVPPEAALTFEYSGKRIWGIWDRLDPNTTSMTVQMGETAHFVNKYFEISKKMAEFPSWYPSTKMQLNKQLESSNMNSVADLERFESELQGHAQKDALRELQDANLTQAEKEVAEQNINNAMTLQQVEENLKEIREKSVNHDIQETESTFDNLDALTKHDRTFLDTKMENFLSDYTLDKLTRSQAEEIEEFLNNLRLEAIDLNGKSLEALGKEKEEAIDKLDDLINLTNPQKDGFIERITDANSIGEVRDALRDANKENEKQRQKSELEAARKDALKEMEKLEHLQRKLPNVYEEHLDKILDSNSINEINEIVDKMQQLNKDMKDFLEEALNAIDTLEYLDEAEKNSFKERLQERNVLLEMLEIVGEGVRLNEERRVSKQLEEIKGSALNELKSFTELNSDDLLEFEDAIRNAETADDVHKKMDEVVLRNQLRESERLQRLSDAQNEARKDVEALTDLSDDERNAFKDRINKQKDIQGVKDVQNEAEQLNQSKREKREAIELQELKRDAADEINNLQHFDKEDLDDWHKQLEDAKKPEEVESILEDAKDESQKRQNALNEAQVEGSKKIQALPNFNETDQEIWHKKLEDAKTPDDVNKIVEDAKKENQKRQDALDEARKNGSEEIKDLPHFDKQELEDLQKKLDEAKTPDEANKIAEDAKKESQKRQDALDEARKNGSEGIKDLPHFDKQELEDLQKKLDEAKTPDEAKKIVEDAKKESQKRQDALDEAHKNGSEGIKDLPHFDKQELEDLQKKLDESKTPDDAKKIVEDAKKESQKRQDALDEAQRELEDARKNGSKEIKDLPHFDKQELEDLQKKLDEAKTPDEAKKIAEDAKKESQKRQDALDEARKNGLEEIKDLPHFDKQELEDLQKKLDDAKTPDEANKIAEDAKKESHKRQDALDEARKNGSEGIKDLPHFDKQELEDLQKKLDDAKTPDDAKKIVEDAKKESQKRQDAIDEAQRELEDARKNGSEEIKDLPHFDKQELEDLQKKLDESKTPDDAKKIVEDAKDESQKRQDALDEARKNGLDEIKDLPHLDKQEQEDLQKKLDESKTPDDVNKIVEDAKKESQKRQDALDEAQRELEDARKNGSEEIKDLPHFDKQELEDLQKKLDDAKTPDDAKKIVEDAKKESRKRQDAVDEAQRELEDARKNGSEEIKDLPHFDKQELEDLQKKLDESNTPDDVNKIVEDAKDESQKRQDAVDEAQRELEDARKNGSEEIKDLPHFDKQELEDLQKKLDESKTPDDAKKIVEDAKKESQKRQDALDEAQRELEDARKNGSEEIKDLPHFDKQELEDLQKKLDESKTPDDVNKIVEDAKDESQKRQDALDEARKNGLDEIKDLPHLDKQEQEDLQKKLDESKTPDDVNKIVEDAKKESQKRQDAIDEAQRELEDARKNGSEEIDGLPNLSDDEKNDFKKQLDDASTLMKSREF</sequence>
<evidence type="ECO:0000256" key="1">
    <source>
        <dbReference type="ARBA" id="ARBA00022729"/>
    </source>
</evidence>
<reference evidence="6" key="2">
    <citation type="submission" date="2014-04" db="EMBL/GenBank/DDBJ databases">
        <title>Complete genome of Weissella ceti strain WS08 isolated from diseased rainbow trout in Brazil.</title>
        <authorList>
            <person name="Figueiredo H.C.P."/>
            <person name="Leal C.A.G."/>
            <person name="Pereira F.L."/>
            <person name="Soares S.C."/>
            <person name="Dorella F.A."/>
            <person name="Carvalho A.F."/>
            <person name="Pereira U.P."/>
            <person name="Azevedo V.A.C."/>
        </authorList>
    </citation>
    <scope>NUCLEOTIDE SEQUENCE [LARGE SCALE GENOMIC DNA]</scope>
    <source>
        <strain evidence="6">WS08</strain>
    </source>
</reference>
<dbReference type="Gene3D" id="1.20.120.1850">
    <property type="entry name" value="Ebh helix bundles repeating unit (S and A modules)"/>
    <property type="match status" value="1"/>
</dbReference>
<feature type="coiled-coil region" evidence="2">
    <location>
        <begin position="501"/>
        <end position="630"/>
    </location>
</feature>
<evidence type="ECO:0000256" key="2">
    <source>
        <dbReference type="SAM" id="Coils"/>
    </source>
</evidence>